<name>A0A6C0AE02_9ZZZZ</name>
<proteinExistence type="predicted"/>
<sequence>MKNYWVNNSLEIIKIYLDNSLKNTEMFEQFIFTEIINFKQFEFVNKIIKFYNLIPLDNYI</sequence>
<accession>A0A6C0AE02</accession>
<protein>
    <submittedName>
        <fullName evidence="1">Uncharacterized protein</fullName>
    </submittedName>
</protein>
<reference evidence="1" key="1">
    <citation type="journal article" date="2020" name="Nature">
        <title>Giant virus diversity and host interactions through global metagenomics.</title>
        <authorList>
            <person name="Schulz F."/>
            <person name="Roux S."/>
            <person name="Paez-Espino D."/>
            <person name="Jungbluth S."/>
            <person name="Walsh D.A."/>
            <person name="Denef V.J."/>
            <person name="McMahon K.D."/>
            <person name="Konstantinidis K.T."/>
            <person name="Eloe-Fadrosh E.A."/>
            <person name="Kyrpides N.C."/>
            <person name="Woyke T."/>
        </authorList>
    </citation>
    <scope>NUCLEOTIDE SEQUENCE</scope>
    <source>
        <strain evidence="1">GVMAG-S-1021933-23</strain>
    </source>
</reference>
<evidence type="ECO:0000313" key="1">
    <source>
        <dbReference type="EMBL" id="QHS77902.1"/>
    </source>
</evidence>
<organism evidence="1">
    <name type="scientific">viral metagenome</name>
    <dbReference type="NCBI Taxonomy" id="1070528"/>
    <lineage>
        <taxon>unclassified sequences</taxon>
        <taxon>metagenomes</taxon>
        <taxon>organismal metagenomes</taxon>
    </lineage>
</organism>
<dbReference type="AlphaFoldDB" id="A0A6C0AE02"/>
<dbReference type="EMBL" id="MN740593">
    <property type="protein sequence ID" value="QHS77902.1"/>
    <property type="molecule type" value="Genomic_DNA"/>
</dbReference>